<dbReference type="EMBL" id="LJSX01000003">
    <property type="protein sequence ID" value="KPQ12274.1"/>
    <property type="molecule type" value="Genomic_DNA"/>
</dbReference>
<dbReference type="Gene3D" id="3.40.50.850">
    <property type="entry name" value="Isochorismatase-like"/>
    <property type="match status" value="1"/>
</dbReference>
<dbReference type="InterPro" id="IPR000868">
    <property type="entry name" value="Isochorismatase-like_dom"/>
</dbReference>
<dbReference type="SUPFAM" id="SSF52499">
    <property type="entry name" value="Isochorismatase-like hydrolases"/>
    <property type="match status" value="1"/>
</dbReference>
<evidence type="ECO:0000313" key="6">
    <source>
        <dbReference type="Proteomes" id="UP000182800"/>
    </source>
</evidence>
<evidence type="ECO:0000313" key="4">
    <source>
        <dbReference type="EMBL" id="SCC78990.1"/>
    </source>
</evidence>
<sequence length="237" mass="26686">MTPDRFEDHCWKDAVPQDLIDLYAPYARETFVGPKPALLCIDFYNIVYRGGARNPLEIQDEHPNTCGMYAHASIEPTQKLIAAARLAGVPIFYCTQDFRPMNRPPGVGSTKRQKVAWKKEDFDIYEPLAPQDGDVVIYKQRASIFQGTPIVSHLNYLGVQSLIVCGESTSGCVRASCVDAYSNGFHVSLVEECTFDRHELIHKINLFDLHHKYVDVMQLDEVVQHLDGMGQGRIAAE</sequence>
<dbReference type="InterPro" id="IPR050272">
    <property type="entry name" value="Isochorismatase-like_hydrls"/>
</dbReference>
<keyword evidence="1" id="KW-0378">Hydrolase</keyword>
<protein>
    <submittedName>
        <fullName evidence="3 4">Amidase</fullName>
    </submittedName>
</protein>
<dbReference type="AlphaFoldDB" id="A0A0N8KEU0"/>
<evidence type="ECO:0000256" key="1">
    <source>
        <dbReference type="ARBA" id="ARBA00022801"/>
    </source>
</evidence>
<keyword evidence="6" id="KW-1185">Reference proteome</keyword>
<dbReference type="STRING" id="1653334.GA0071312_0606"/>
<organism evidence="3 5">
    <name type="scientific">Saliniramus fredricksonii</name>
    <dbReference type="NCBI Taxonomy" id="1653334"/>
    <lineage>
        <taxon>Bacteria</taxon>
        <taxon>Pseudomonadati</taxon>
        <taxon>Pseudomonadota</taxon>
        <taxon>Alphaproteobacteria</taxon>
        <taxon>Hyphomicrobiales</taxon>
        <taxon>Salinarimonadaceae</taxon>
        <taxon>Saliniramus</taxon>
    </lineage>
</organism>
<dbReference type="EMBL" id="FMBM01000001">
    <property type="protein sequence ID" value="SCC78990.1"/>
    <property type="molecule type" value="Genomic_DNA"/>
</dbReference>
<dbReference type="GO" id="GO:0016787">
    <property type="term" value="F:hydrolase activity"/>
    <property type="evidence" value="ECO:0007669"/>
    <property type="project" value="UniProtKB-KW"/>
</dbReference>
<reference evidence="3 5" key="1">
    <citation type="submission" date="2015-09" db="EMBL/GenBank/DDBJ databases">
        <title>Identification and resolution of microdiversity through metagenomic sequencing of parallel consortia.</title>
        <authorList>
            <person name="Nelson W.C."/>
            <person name="Romine M.F."/>
            <person name="Lindemann S.R."/>
        </authorList>
    </citation>
    <scope>NUCLEOTIDE SEQUENCE [LARGE SCALE GENOMIC DNA]</scope>
    <source>
        <strain evidence="3">HL-109</strain>
    </source>
</reference>
<evidence type="ECO:0000313" key="3">
    <source>
        <dbReference type="EMBL" id="KPQ12274.1"/>
    </source>
</evidence>
<comment type="caution">
    <text evidence="3">The sequence shown here is derived from an EMBL/GenBank/DDBJ whole genome shotgun (WGS) entry which is preliminary data.</text>
</comment>
<dbReference type="Proteomes" id="UP000182800">
    <property type="component" value="Unassembled WGS sequence"/>
</dbReference>
<evidence type="ECO:0000259" key="2">
    <source>
        <dbReference type="Pfam" id="PF00857"/>
    </source>
</evidence>
<reference evidence="4 6" key="2">
    <citation type="submission" date="2016-08" db="EMBL/GenBank/DDBJ databases">
        <authorList>
            <person name="Varghese N."/>
            <person name="Submissions Spin"/>
        </authorList>
    </citation>
    <scope>NUCLEOTIDE SEQUENCE [LARGE SCALE GENOMIC DNA]</scope>
    <source>
        <strain evidence="4 6">HL-109</strain>
    </source>
</reference>
<proteinExistence type="predicted"/>
<accession>A0A0N8KEU0</accession>
<dbReference type="Proteomes" id="UP000050497">
    <property type="component" value="Unassembled WGS sequence"/>
</dbReference>
<name>A0A0N8KEU0_9HYPH</name>
<evidence type="ECO:0000313" key="5">
    <source>
        <dbReference type="Proteomes" id="UP000050497"/>
    </source>
</evidence>
<dbReference type="RefSeq" id="WP_074443558.1">
    <property type="nucleotide sequence ID" value="NZ_FMBM01000001.1"/>
</dbReference>
<dbReference type="PANTHER" id="PTHR43540:SF1">
    <property type="entry name" value="ISOCHORISMATASE HYDROLASE"/>
    <property type="match status" value="1"/>
</dbReference>
<dbReference type="OrthoDB" id="7500697at2"/>
<feature type="domain" description="Isochorismatase-like" evidence="2">
    <location>
        <begin position="37"/>
        <end position="220"/>
    </location>
</feature>
<dbReference type="InterPro" id="IPR036380">
    <property type="entry name" value="Isochorismatase-like_sf"/>
</dbReference>
<dbReference type="PANTHER" id="PTHR43540">
    <property type="entry name" value="PEROXYUREIDOACRYLATE/UREIDOACRYLATE AMIDOHYDROLASE-RELATED"/>
    <property type="match status" value="1"/>
</dbReference>
<gene>
    <name evidence="4" type="ORF">GA0071312_0606</name>
    <name evidence="3" type="ORF">HLUCCO17_03650</name>
</gene>
<dbReference type="Pfam" id="PF00857">
    <property type="entry name" value="Isochorismatase"/>
    <property type="match status" value="1"/>
</dbReference>